<dbReference type="InterPro" id="IPR036010">
    <property type="entry name" value="2Fe-2S_ferredoxin-like_sf"/>
</dbReference>
<dbReference type="NCBIfam" id="NF041393">
    <property type="entry name" value="Frdxn_Halo"/>
    <property type="match status" value="1"/>
</dbReference>
<dbReference type="CDD" id="cd00207">
    <property type="entry name" value="fer2"/>
    <property type="match status" value="1"/>
</dbReference>
<evidence type="ECO:0000259" key="9">
    <source>
        <dbReference type="PROSITE" id="PS50076"/>
    </source>
</evidence>
<dbReference type="PROSITE" id="PS50076">
    <property type="entry name" value="DNAJ_2"/>
    <property type="match status" value="1"/>
</dbReference>
<dbReference type="PANTHER" id="PTHR43112">
    <property type="entry name" value="FERREDOXIN"/>
    <property type="match status" value="1"/>
</dbReference>
<dbReference type="InterPro" id="IPR036869">
    <property type="entry name" value="J_dom_sf"/>
</dbReference>
<dbReference type="Gene3D" id="3.10.20.30">
    <property type="match status" value="1"/>
</dbReference>
<dbReference type="Pfam" id="PF00226">
    <property type="entry name" value="DnaJ"/>
    <property type="match status" value="1"/>
</dbReference>
<dbReference type="InterPro" id="IPR006058">
    <property type="entry name" value="2Fe2S_fd_BS"/>
</dbReference>
<keyword evidence="4" id="KW-0479">Metal-binding</keyword>
<comment type="similarity">
    <text evidence="1">Belongs to the 2Fe2S plant-type ferredoxin family.</text>
</comment>
<evidence type="ECO:0000256" key="7">
    <source>
        <dbReference type="ARBA" id="ARBA00023014"/>
    </source>
</evidence>
<keyword evidence="6" id="KW-0408">Iron</keyword>
<dbReference type="EMBL" id="FXTD01000006">
    <property type="protein sequence ID" value="SMO67251.1"/>
    <property type="molecule type" value="Genomic_DNA"/>
</dbReference>
<evidence type="ECO:0000256" key="4">
    <source>
        <dbReference type="ARBA" id="ARBA00022723"/>
    </source>
</evidence>
<proteinExistence type="inferred from homology"/>
<evidence type="ECO:0000313" key="12">
    <source>
        <dbReference type="Proteomes" id="UP000319712"/>
    </source>
</evidence>
<evidence type="ECO:0000259" key="10">
    <source>
        <dbReference type="PROSITE" id="PS51085"/>
    </source>
</evidence>
<evidence type="ECO:0000256" key="6">
    <source>
        <dbReference type="ARBA" id="ARBA00023004"/>
    </source>
</evidence>
<dbReference type="GO" id="GO:0046872">
    <property type="term" value="F:metal ion binding"/>
    <property type="evidence" value="ECO:0007669"/>
    <property type="project" value="UniProtKB-KW"/>
</dbReference>
<keyword evidence="3" id="KW-0001">2Fe-2S</keyword>
<dbReference type="SUPFAM" id="SSF54292">
    <property type="entry name" value="2Fe-2S ferredoxin-like"/>
    <property type="match status" value="1"/>
</dbReference>
<dbReference type="GO" id="GO:0051537">
    <property type="term" value="F:2 iron, 2 sulfur cluster binding"/>
    <property type="evidence" value="ECO:0007669"/>
    <property type="project" value="UniProtKB-KW"/>
</dbReference>
<evidence type="ECO:0000313" key="11">
    <source>
        <dbReference type="EMBL" id="SMO67251.1"/>
    </source>
</evidence>
<name>A0A521D843_9EURY</name>
<evidence type="ECO:0000256" key="1">
    <source>
        <dbReference type="ARBA" id="ARBA00007874"/>
    </source>
</evidence>
<dbReference type="PANTHER" id="PTHR43112:SF3">
    <property type="entry name" value="FERREDOXIN-2, CHLOROPLASTIC"/>
    <property type="match status" value="1"/>
</dbReference>
<evidence type="ECO:0000256" key="2">
    <source>
        <dbReference type="ARBA" id="ARBA00022448"/>
    </source>
</evidence>
<dbReference type="InterPro" id="IPR001623">
    <property type="entry name" value="DnaJ_domain"/>
</dbReference>
<dbReference type="SUPFAM" id="SSF46565">
    <property type="entry name" value="Chaperone J-domain"/>
    <property type="match status" value="1"/>
</dbReference>
<keyword evidence="5" id="KW-0249">Electron transport</keyword>
<dbReference type="Gene3D" id="1.10.287.110">
    <property type="entry name" value="DnaJ domain"/>
    <property type="match status" value="1"/>
</dbReference>
<dbReference type="InterPro" id="IPR001041">
    <property type="entry name" value="2Fe-2S_ferredoxin-type"/>
</dbReference>
<dbReference type="OrthoDB" id="195646at2157"/>
<sequence length="221" mass="24635">MVSPFDVLDLEEDAEDDDVERAYRERVKEAHPDTGGSVEEFQLVRRAYRELSERDLNRGGKNGVEGDDPADIDLTEEEEGRGSIRVEFLDYEAVADRGWGLEDDDLFAKAADADLAPADHGRLLVEPDESLLEAAENRGFSWPFSCRGGACANCAVYLVEGELSQPANHILSEEHAERGFRLSCNGYPLSDDLKVVFNVKHLPELDELRLPPGPFRRATSE</sequence>
<reference evidence="11 12" key="1">
    <citation type="submission" date="2017-05" db="EMBL/GenBank/DDBJ databases">
        <authorList>
            <person name="Varghese N."/>
            <person name="Submissions S."/>
        </authorList>
    </citation>
    <scope>NUCLEOTIDE SEQUENCE [LARGE SCALE GENOMIC DNA]</scope>
    <source>
        <strain evidence="11 12">DSM 19504</strain>
    </source>
</reference>
<evidence type="ECO:0000256" key="8">
    <source>
        <dbReference type="ARBA" id="ARBA00034078"/>
    </source>
</evidence>
<dbReference type="RefSeq" id="WP_142986637.1">
    <property type="nucleotide sequence ID" value="NZ_FXTD01000006.1"/>
</dbReference>
<keyword evidence="2" id="KW-0813">Transport</keyword>
<evidence type="ECO:0000256" key="5">
    <source>
        <dbReference type="ARBA" id="ARBA00022982"/>
    </source>
</evidence>
<dbReference type="Pfam" id="PF00111">
    <property type="entry name" value="Fer2"/>
    <property type="match status" value="1"/>
</dbReference>
<comment type="cofactor">
    <cofactor evidence="8">
        <name>[2Fe-2S] cluster</name>
        <dbReference type="ChEBI" id="CHEBI:190135"/>
    </cofactor>
</comment>
<keyword evidence="12" id="KW-1185">Reference proteome</keyword>
<dbReference type="SMART" id="SM00271">
    <property type="entry name" value="DnaJ"/>
    <property type="match status" value="1"/>
</dbReference>
<dbReference type="PROSITE" id="PS00197">
    <property type="entry name" value="2FE2S_FER_1"/>
    <property type="match status" value="1"/>
</dbReference>
<evidence type="ECO:0000256" key="3">
    <source>
        <dbReference type="ARBA" id="ARBA00022714"/>
    </source>
</evidence>
<feature type="domain" description="J" evidence="9">
    <location>
        <begin position="3"/>
        <end position="56"/>
    </location>
</feature>
<dbReference type="PROSITE" id="PS51085">
    <property type="entry name" value="2FE2S_FER_2"/>
    <property type="match status" value="1"/>
</dbReference>
<accession>A0A521D843</accession>
<dbReference type="AlphaFoldDB" id="A0A521D843"/>
<dbReference type="InterPro" id="IPR012675">
    <property type="entry name" value="Beta-grasp_dom_sf"/>
</dbReference>
<dbReference type="InterPro" id="IPR053441">
    <property type="entry name" value="2Fe2S_Ferredoxin"/>
</dbReference>
<organism evidence="11 12">
    <name type="scientific">Halorubrum cibi</name>
    <dbReference type="NCBI Taxonomy" id="413815"/>
    <lineage>
        <taxon>Archaea</taxon>
        <taxon>Methanobacteriati</taxon>
        <taxon>Methanobacteriota</taxon>
        <taxon>Stenosarchaea group</taxon>
        <taxon>Halobacteria</taxon>
        <taxon>Halobacteriales</taxon>
        <taxon>Haloferacaceae</taxon>
        <taxon>Halorubrum</taxon>
    </lineage>
</organism>
<dbReference type="Proteomes" id="UP000319712">
    <property type="component" value="Unassembled WGS sequence"/>
</dbReference>
<gene>
    <name evidence="11" type="ORF">SAMN06264867_10653</name>
</gene>
<feature type="domain" description="2Fe-2S ferredoxin-type" evidence="10">
    <location>
        <begin position="111"/>
        <end position="201"/>
    </location>
</feature>
<keyword evidence="7" id="KW-0411">Iron-sulfur</keyword>
<protein>
    <submittedName>
        <fullName evidence="11">Ferredoxin</fullName>
    </submittedName>
</protein>